<dbReference type="Proteomes" id="UP000075515">
    <property type="component" value="Unassembled WGS sequence"/>
</dbReference>
<evidence type="ECO:0000313" key="2">
    <source>
        <dbReference type="EMBL" id="KYF81594.1"/>
    </source>
</evidence>
<reference evidence="2 3" key="1">
    <citation type="submission" date="2014-02" db="EMBL/GenBank/DDBJ databases">
        <title>The small core and large imbalanced accessory genome model reveals a collaborative survival strategy of Sorangium cellulosum strains in nature.</title>
        <authorList>
            <person name="Han K."/>
            <person name="Peng R."/>
            <person name="Blom J."/>
            <person name="Li Y.-Z."/>
        </authorList>
    </citation>
    <scope>NUCLEOTIDE SEQUENCE [LARGE SCALE GENOMIC DNA]</scope>
    <source>
        <strain evidence="2 3">So0149</strain>
    </source>
</reference>
<dbReference type="PANTHER" id="PTHR37809:SF1">
    <property type="entry name" value="RIBOSOMAL PROTEIN S12 METHYLTHIOTRANSFERASE ACCESSORY FACTOR YCAO"/>
    <property type="match status" value="1"/>
</dbReference>
<comment type="caution">
    <text evidence="2">The sequence shown here is derived from an EMBL/GenBank/DDBJ whole genome shotgun (WGS) entry which is preliminary data.</text>
</comment>
<organism evidence="2 3">
    <name type="scientific">Sorangium cellulosum</name>
    <name type="common">Polyangium cellulosum</name>
    <dbReference type="NCBI Taxonomy" id="56"/>
    <lineage>
        <taxon>Bacteria</taxon>
        <taxon>Pseudomonadati</taxon>
        <taxon>Myxococcota</taxon>
        <taxon>Polyangia</taxon>
        <taxon>Polyangiales</taxon>
        <taxon>Polyangiaceae</taxon>
        <taxon>Sorangium</taxon>
    </lineage>
</organism>
<dbReference type="Gene3D" id="3.30.1330.230">
    <property type="match status" value="1"/>
</dbReference>
<name>A0A150S7V8_SORCE</name>
<accession>A0A150S7V8</accession>
<sequence>MSAGKGRLVMQRVTSGLELSIDGPGADLCAATLVLLKTPTSERAVLDLLRPLDEGQAQSFWALLQEHEVVRPYHHEGRAPRVRGAGSLLDPLAPLLAEGGWCLPPLLVGATWPVEPAVSARRGEVALLLCGGDLVASLARTRPCPRCLMLRRLAYLGKEGEEQTLLLQGRGRIPDRKALRALCADMLLELQKEPLDSGEAIVVQPGEGGGRAVFLVHPDCESCVLRRPPSERAFARDLLKALDDPQPLTPTPGSREALIDPFLGPLVLEVDPGRRGLYPFDSCFVWGSVRLTRWLHEKAYSMSTWGGMHSTHPAPAMAQLIALSEGAERLATKSVRPHIHACPGSDPRMIPSSAFDPRFRDEERERAYCFAVDLVTRAPRLVPYEEVVVGLPKELYAKARRIEPFYSGAASHTTMAQAVVHATLELLGRDAYMISWYRRRALRRLEWPKAPSNIARERARYLRSRGIGIEIFDMTLDAPVTALLVRVTAKRARGNWPEGGALLVAGVGFDAMAALEHALGLACGQFISFALQPSPAKDPLDPAAVRRTARMVPFWRLIVRYFNPRHSDAHAFLGQGKARFEEVGHRAPGTISEKMEVLRRFFEEQSLSWLVTRLTDEPAKEAGFEVVKVVVPGLVSLAPSRADVPFALPRMQRAWPDATREAPNPDPHPLY</sequence>
<feature type="domain" description="YcaO" evidence="1">
    <location>
        <begin position="307"/>
        <end position="671"/>
    </location>
</feature>
<dbReference type="PROSITE" id="PS51664">
    <property type="entry name" value="YCAO"/>
    <property type="match status" value="1"/>
</dbReference>
<proteinExistence type="predicted"/>
<protein>
    <recommendedName>
        <fullName evidence="1">YcaO domain-containing protein</fullName>
    </recommendedName>
</protein>
<dbReference type="EMBL" id="JEMC01003394">
    <property type="protein sequence ID" value="KYF81594.1"/>
    <property type="molecule type" value="Genomic_DNA"/>
</dbReference>
<evidence type="ECO:0000259" key="1">
    <source>
        <dbReference type="PROSITE" id="PS51664"/>
    </source>
</evidence>
<dbReference type="InterPro" id="IPR003776">
    <property type="entry name" value="YcaO-like_dom"/>
</dbReference>
<dbReference type="PANTHER" id="PTHR37809">
    <property type="entry name" value="RIBOSOMAL PROTEIN S12 METHYLTHIOTRANSFERASE ACCESSORY FACTOR YCAO"/>
    <property type="match status" value="1"/>
</dbReference>
<gene>
    <name evidence="2" type="ORF">BE18_18455</name>
</gene>
<dbReference type="AlphaFoldDB" id="A0A150S7V8"/>
<evidence type="ECO:0000313" key="3">
    <source>
        <dbReference type="Proteomes" id="UP000075515"/>
    </source>
</evidence>
<dbReference type="Pfam" id="PF02624">
    <property type="entry name" value="YcaO"/>
    <property type="match status" value="1"/>
</dbReference>